<dbReference type="AlphaFoldDB" id="A0A5C2RT82"/>
<evidence type="ECO:0000256" key="1">
    <source>
        <dbReference type="SAM" id="MobiDB-lite"/>
    </source>
</evidence>
<keyword evidence="2" id="KW-0812">Transmembrane</keyword>
<name>A0A5C2RT82_9APHY</name>
<organism evidence="3 4">
    <name type="scientific">Lentinus tigrinus ALCF2SS1-6</name>
    <dbReference type="NCBI Taxonomy" id="1328759"/>
    <lineage>
        <taxon>Eukaryota</taxon>
        <taxon>Fungi</taxon>
        <taxon>Dikarya</taxon>
        <taxon>Basidiomycota</taxon>
        <taxon>Agaricomycotina</taxon>
        <taxon>Agaricomycetes</taxon>
        <taxon>Polyporales</taxon>
        <taxon>Polyporaceae</taxon>
        <taxon>Lentinus</taxon>
    </lineage>
</organism>
<sequence length="300" mass="32566">MPWRHPSSSHFAVVLCTSTVPRSQPSVHRCPVIVVSPLSHRTTEPRTRSRFQDRSQAGIVARIHDDATHVPVPISVPIPIPVAASAENAIADPGRATSSRRLPTAIPRASRLDNHRRRLPSELILASRCRRHHQSRSSSLFFLLSSLFFELSALFALLSTFPFGSSHLLTQVTRADPRQAQGLLAPHNAPQASRPPALPDVPEHHAGSRDLGCVQYFLVRDSIGLGVDAATAAGGVAHRRGEARRMRSYGSLTCEYPGAGRHYVVLSVSTKTGWSPNKIVSSASPSRLSVRPGPLGLCRN</sequence>
<evidence type="ECO:0000256" key="2">
    <source>
        <dbReference type="SAM" id="Phobius"/>
    </source>
</evidence>
<evidence type="ECO:0000313" key="3">
    <source>
        <dbReference type="EMBL" id="RPD54169.1"/>
    </source>
</evidence>
<protein>
    <submittedName>
        <fullName evidence="3">Uncharacterized protein</fullName>
    </submittedName>
</protein>
<reference evidence="3" key="1">
    <citation type="journal article" date="2018" name="Genome Biol. Evol.">
        <title>Genomics and development of Lentinus tigrinus, a white-rot wood-decaying mushroom with dimorphic fruiting bodies.</title>
        <authorList>
            <person name="Wu B."/>
            <person name="Xu Z."/>
            <person name="Knudson A."/>
            <person name="Carlson A."/>
            <person name="Chen N."/>
            <person name="Kovaka S."/>
            <person name="LaButti K."/>
            <person name="Lipzen A."/>
            <person name="Pennachio C."/>
            <person name="Riley R."/>
            <person name="Schakwitz W."/>
            <person name="Umezawa K."/>
            <person name="Ohm R.A."/>
            <person name="Grigoriev I.V."/>
            <person name="Nagy L.G."/>
            <person name="Gibbons J."/>
            <person name="Hibbett D."/>
        </authorList>
    </citation>
    <scope>NUCLEOTIDE SEQUENCE [LARGE SCALE GENOMIC DNA]</scope>
    <source>
        <strain evidence="3">ALCF2SS1-6</strain>
    </source>
</reference>
<accession>A0A5C2RT82</accession>
<dbReference type="EMBL" id="ML122309">
    <property type="protein sequence ID" value="RPD54169.1"/>
    <property type="molecule type" value="Genomic_DNA"/>
</dbReference>
<feature type="transmembrane region" description="Helical" evidence="2">
    <location>
        <begin position="140"/>
        <end position="164"/>
    </location>
</feature>
<dbReference type="Proteomes" id="UP000313359">
    <property type="component" value="Unassembled WGS sequence"/>
</dbReference>
<evidence type="ECO:0000313" key="4">
    <source>
        <dbReference type="Proteomes" id="UP000313359"/>
    </source>
</evidence>
<feature type="region of interest" description="Disordered" evidence="1">
    <location>
        <begin position="186"/>
        <end position="205"/>
    </location>
</feature>
<keyword evidence="2" id="KW-0472">Membrane</keyword>
<gene>
    <name evidence="3" type="ORF">L227DRAFT_368639</name>
</gene>
<proteinExistence type="predicted"/>
<keyword evidence="4" id="KW-1185">Reference proteome</keyword>
<keyword evidence="2" id="KW-1133">Transmembrane helix</keyword>